<feature type="domain" description="PKS/mFAS DH" evidence="12">
    <location>
        <begin position="869"/>
        <end position="1140"/>
    </location>
</feature>
<feature type="active site" description="Proton donor; for dehydratase activity" evidence="9">
    <location>
        <position position="1065"/>
    </location>
</feature>
<dbReference type="InterPro" id="IPR042104">
    <property type="entry name" value="PKS_dehydratase_sf"/>
</dbReference>
<dbReference type="Pfam" id="PF02801">
    <property type="entry name" value="Ketoacyl-synt_C"/>
    <property type="match status" value="1"/>
</dbReference>
<comment type="caution">
    <text evidence="13">The sequence shown here is derived from an EMBL/GenBank/DDBJ whole genome shotgun (WGS) entry which is preliminary data.</text>
</comment>
<dbReference type="InterPro" id="IPR055123">
    <property type="entry name" value="SpnB-like_Rossmann"/>
</dbReference>
<dbReference type="InterPro" id="IPR020802">
    <property type="entry name" value="TesA-like"/>
</dbReference>
<dbReference type="SUPFAM" id="SSF53901">
    <property type="entry name" value="Thiolase-like"/>
    <property type="match status" value="1"/>
</dbReference>
<dbReference type="InterPro" id="IPR029058">
    <property type="entry name" value="AB_hydrolase_fold"/>
</dbReference>
<dbReference type="Pfam" id="PF14765">
    <property type="entry name" value="PS-DH"/>
    <property type="match status" value="1"/>
</dbReference>
<dbReference type="InterPro" id="IPR001227">
    <property type="entry name" value="Ac_transferase_dom_sf"/>
</dbReference>
<dbReference type="InterPro" id="IPR016036">
    <property type="entry name" value="Malonyl_transacylase_ACP-bd"/>
</dbReference>
<dbReference type="Gene3D" id="3.40.50.1820">
    <property type="entry name" value="alpha/beta hydrolase"/>
    <property type="match status" value="1"/>
</dbReference>
<dbReference type="SMART" id="SM00824">
    <property type="entry name" value="PKS_TE"/>
    <property type="match status" value="1"/>
</dbReference>
<dbReference type="InterPro" id="IPR036736">
    <property type="entry name" value="ACP-like_sf"/>
</dbReference>
<evidence type="ECO:0000256" key="3">
    <source>
        <dbReference type="ARBA" id="ARBA00022450"/>
    </source>
</evidence>
<evidence type="ECO:0000256" key="8">
    <source>
        <dbReference type="ARBA" id="ARBA00023315"/>
    </source>
</evidence>
<dbReference type="Gene3D" id="3.40.366.10">
    <property type="entry name" value="Malonyl-Coenzyme A Acyl Carrier Protein, domain 2"/>
    <property type="match status" value="1"/>
</dbReference>
<dbReference type="PROSITE" id="PS00606">
    <property type="entry name" value="KS3_1"/>
    <property type="match status" value="1"/>
</dbReference>
<dbReference type="Gene3D" id="3.40.47.10">
    <property type="match status" value="1"/>
</dbReference>
<dbReference type="InterPro" id="IPR009081">
    <property type="entry name" value="PP-bd_ACP"/>
</dbReference>
<dbReference type="Gene3D" id="3.10.129.110">
    <property type="entry name" value="Polyketide synthase dehydratase"/>
    <property type="match status" value="1"/>
</dbReference>
<dbReference type="InterPro" id="IPR016035">
    <property type="entry name" value="Acyl_Trfase/lysoPLipase"/>
</dbReference>
<dbReference type="Pfam" id="PF00698">
    <property type="entry name" value="Acyl_transf_1"/>
    <property type="match status" value="1"/>
</dbReference>
<proteinExistence type="predicted"/>
<keyword evidence="14" id="KW-1185">Reference proteome</keyword>
<dbReference type="SMART" id="SM00823">
    <property type="entry name" value="PKS_PP"/>
    <property type="match status" value="1"/>
</dbReference>
<dbReference type="InterPro" id="IPR015083">
    <property type="entry name" value="NorB/c/GfsB-D-like_docking"/>
</dbReference>
<dbReference type="InterPro" id="IPR013968">
    <property type="entry name" value="PKS_KR"/>
</dbReference>
<dbReference type="InterPro" id="IPR020841">
    <property type="entry name" value="PKS_Beta-ketoAc_synthase_dom"/>
</dbReference>
<gene>
    <name evidence="13" type="ORF">EWH70_12565</name>
</gene>
<dbReference type="InterPro" id="IPR014030">
    <property type="entry name" value="Ketoacyl_synth_N"/>
</dbReference>
<dbReference type="Gene3D" id="3.30.70.3290">
    <property type="match status" value="1"/>
</dbReference>
<evidence type="ECO:0000259" key="12">
    <source>
        <dbReference type="PROSITE" id="PS52019"/>
    </source>
</evidence>
<name>A0A4Q7JAK4_9PSEU</name>
<dbReference type="Proteomes" id="UP000292003">
    <property type="component" value="Unassembled WGS sequence"/>
</dbReference>
<dbReference type="InterPro" id="IPR006162">
    <property type="entry name" value="Ppantetheine_attach_site"/>
</dbReference>
<keyword evidence="6" id="KW-0045">Antibiotic biosynthesis</keyword>
<dbReference type="InterPro" id="IPR036291">
    <property type="entry name" value="NAD(P)-bd_dom_sf"/>
</dbReference>
<keyword evidence="7" id="KW-0511">Multifunctional enzyme</keyword>
<dbReference type="Pfam" id="PF08659">
    <property type="entry name" value="KR"/>
    <property type="match status" value="1"/>
</dbReference>
<evidence type="ECO:0000259" key="10">
    <source>
        <dbReference type="PROSITE" id="PS50075"/>
    </source>
</evidence>
<dbReference type="InterPro" id="IPR001031">
    <property type="entry name" value="Thioesterase"/>
</dbReference>
<dbReference type="GO" id="GO:0006633">
    <property type="term" value="P:fatty acid biosynthetic process"/>
    <property type="evidence" value="ECO:0007669"/>
    <property type="project" value="InterPro"/>
</dbReference>
<dbReference type="InterPro" id="IPR049900">
    <property type="entry name" value="PKS_mFAS_DH"/>
</dbReference>
<comment type="pathway">
    <text evidence="2">Antibiotic biosynthesis.</text>
</comment>
<dbReference type="InterPro" id="IPR049551">
    <property type="entry name" value="PKS_DH_C"/>
</dbReference>
<dbReference type="GO" id="GO:0004315">
    <property type="term" value="F:3-oxoacyl-[acyl-carrier-protein] synthase activity"/>
    <property type="evidence" value="ECO:0007669"/>
    <property type="project" value="InterPro"/>
</dbReference>
<dbReference type="EMBL" id="SFCC01000005">
    <property type="protein sequence ID" value="RZQ63972.1"/>
    <property type="molecule type" value="Genomic_DNA"/>
</dbReference>
<dbReference type="SUPFAM" id="SSF55048">
    <property type="entry name" value="Probable ACP-binding domain of malonyl-CoA ACP transacylase"/>
    <property type="match status" value="1"/>
</dbReference>
<dbReference type="OrthoDB" id="9778690at2"/>
<feature type="region of interest" description="N-terminal hotdog fold" evidence="9">
    <location>
        <begin position="869"/>
        <end position="993"/>
    </location>
</feature>
<evidence type="ECO:0000313" key="14">
    <source>
        <dbReference type="Proteomes" id="UP000292003"/>
    </source>
</evidence>
<dbReference type="PROSITE" id="PS50075">
    <property type="entry name" value="CARRIER"/>
    <property type="match status" value="1"/>
</dbReference>
<dbReference type="GO" id="GO:0004312">
    <property type="term" value="F:fatty acid synthase activity"/>
    <property type="evidence" value="ECO:0007669"/>
    <property type="project" value="TreeGrafter"/>
</dbReference>
<evidence type="ECO:0000256" key="5">
    <source>
        <dbReference type="ARBA" id="ARBA00022679"/>
    </source>
</evidence>
<keyword evidence="8" id="KW-0012">Acyltransferase</keyword>
<dbReference type="InterPro" id="IPR014043">
    <property type="entry name" value="Acyl_transferase_dom"/>
</dbReference>
<dbReference type="InterPro" id="IPR050091">
    <property type="entry name" value="PKS_NRPS_Biosynth_Enz"/>
</dbReference>
<accession>A0A4Q7JAK4</accession>
<dbReference type="CDD" id="cd08956">
    <property type="entry name" value="KR_3_FAS_SDR_x"/>
    <property type="match status" value="1"/>
</dbReference>
<feature type="active site" description="Proton acceptor; for dehydratase activity" evidence="9">
    <location>
        <position position="901"/>
    </location>
</feature>
<evidence type="ECO:0000256" key="7">
    <source>
        <dbReference type="ARBA" id="ARBA00023268"/>
    </source>
</evidence>
<dbReference type="InterPro" id="IPR018201">
    <property type="entry name" value="Ketoacyl_synth_AS"/>
</dbReference>
<dbReference type="InterPro" id="IPR014031">
    <property type="entry name" value="Ketoacyl_synth_C"/>
</dbReference>
<dbReference type="Pfam" id="PF00975">
    <property type="entry name" value="Thioesterase"/>
    <property type="match status" value="1"/>
</dbReference>
<dbReference type="SUPFAM" id="SSF52151">
    <property type="entry name" value="FabD/lysophospholipase-like"/>
    <property type="match status" value="1"/>
</dbReference>
<dbReference type="Pfam" id="PF00550">
    <property type="entry name" value="PP-binding"/>
    <property type="match status" value="1"/>
</dbReference>
<dbReference type="PANTHER" id="PTHR43775:SF51">
    <property type="entry name" value="INACTIVE PHENOLPHTHIOCEROL SYNTHESIS POLYKETIDE SYNTHASE TYPE I PKS1-RELATED"/>
    <property type="match status" value="1"/>
</dbReference>
<dbReference type="InterPro" id="IPR020806">
    <property type="entry name" value="PKS_PP-bd"/>
</dbReference>
<feature type="domain" description="Carrier" evidence="10">
    <location>
        <begin position="1558"/>
        <end position="1633"/>
    </location>
</feature>
<dbReference type="SMART" id="SM01294">
    <property type="entry name" value="PKS_PP_betabranch"/>
    <property type="match status" value="1"/>
</dbReference>
<evidence type="ECO:0000313" key="13">
    <source>
        <dbReference type="EMBL" id="RZQ63972.1"/>
    </source>
</evidence>
<keyword evidence="4" id="KW-0597">Phosphoprotein</keyword>
<reference evidence="13 14" key="1">
    <citation type="submission" date="2019-02" db="EMBL/GenBank/DDBJ databases">
        <title>Draft genome sequence of Amycolatopsis sp. 8-3EHSu isolated from roots of Suaeda maritima.</title>
        <authorList>
            <person name="Duangmal K."/>
            <person name="Chantavorakit T."/>
        </authorList>
    </citation>
    <scope>NUCLEOTIDE SEQUENCE [LARGE SCALE GENOMIC DNA]</scope>
    <source>
        <strain evidence="13 14">8-3EHSu</strain>
    </source>
</reference>
<comment type="cofactor">
    <cofactor evidence="1">
        <name>pantetheine 4'-phosphate</name>
        <dbReference type="ChEBI" id="CHEBI:47942"/>
    </cofactor>
</comment>
<dbReference type="SMART" id="SM00827">
    <property type="entry name" value="PKS_AT"/>
    <property type="match status" value="1"/>
</dbReference>
<keyword evidence="5" id="KW-0808">Transferase</keyword>
<dbReference type="InterPro" id="IPR020807">
    <property type="entry name" value="PKS_DH"/>
</dbReference>
<dbReference type="FunFam" id="3.40.47.10:FF:000019">
    <property type="entry name" value="Polyketide synthase type I"/>
    <property type="match status" value="1"/>
</dbReference>
<dbReference type="GO" id="GO:0033068">
    <property type="term" value="P:macrolide biosynthetic process"/>
    <property type="evidence" value="ECO:0007669"/>
    <property type="project" value="UniProtKB-ARBA"/>
</dbReference>
<dbReference type="PROSITE" id="PS52004">
    <property type="entry name" value="KS3_2"/>
    <property type="match status" value="1"/>
</dbReference>
<dbReference type="Pfam" id="PF00109">
    <property type="entry name" value="ketoacyl-synt"/>
    <property type="match status" value="1"/>
</dbReference>
<dbReference type="SMART" id="SM00822">
    <property type="entry name" value="PKS_KR"/>
    <property type="match status" value="1"/>
</dbReference>
<dbReference type="Pfam" id="PF16197">
    <property type="entry name" value="KAsynt_C_assoc"/>
    <property type="match status" value="1"/>
</dbReference>
<sequence>MAEDRKLVDYLKWVTADLHETRRRLAEVEAGRQEPVAIVGMACRFPGGVRSPEDLWELVADGRDAISAFPADRGWDLETLSGDGRGHSVTLEGGFLDDAADFDAGFFGISPAEALAMDPQQRLFLETSWEAVERAGIDPASLRGGRTGVFAGTDGQDYGNLILMSDEDTDGHAGTGLAASVLAGRVAYTLGLEGPALTVDTACSSSLVAMHLAAHALRAGECSLALAGAVTVMSTTLRFAGFTRQGALAADGRSKAFSDDADGTGWSEGVGVLVLERLSDAERNGHRVLAVLRGSAVNSDGASNGLTAPNGPSQQRVIRSALAAAGLSTADVDVVEAHGTGTSLGDPIEAQALLATYGQDREFPLLLGSVKSNLGHTQAAAGAVGVIKMVQAMRHGEVPKTLHVSSPSSHVDWSAGAVELATENVPWPAVDRPRRAGVSSFGISGTNAHVVLEQGPDEQRGDAPGGGLVPWVVSARSEAALGEQIARLAEVDASPVDVGFSLVTGRSVFEHRAVLLAGDSTVEVARGVAGAGRTAFVFSGQGSQRLGMGRELYERFPVFAEAFDAVVAELGVPVSGEDVADTGWVQPALFALEVALFRLVESWGVRPDVLVGHSIGELAAAHVAGVLSLADACSVVRARASLMRALPEGGAMVAVRASEAEVRPWLTDSVSIAAVNGPDAVVLSGAEAAVKEVAGRFDRTRTLATSHAFHSPLMEPMLAGFARAIDGITVGEPEIAVESTVDTEEVFGSPGYWVRQVRQPVRFADAVARSGATRFLELGPDATLCAAVQEIDASAVAVPLLVRDQPEEPAALRALATLHVAGVPVDWTPFFPGASLTDLPTYPFQRARYWPRPANRGDAAGLGLDPARHPLLGAALTLADGGGAVLTGRLSLDTHPWLADHTVGGAVLFPGTGFVELALHAADQVGRYQLADLTFPAPLPLADGERVVIQVRVGAADDSDHRDVGIYSRPADTLDGDWLQHATGVLAPAEPAAPATEEWPPAGAEEVDLDGFYDRLAETGPVYGPAFQVLRAAWRRGEEYFAEVALAEPDRAAGTGYGIHPALLDAAVQAGAFIDAETGRGLLPFSWRGVNLHASGATTLRVRWSGGPDGITLSATDPLGNPVITVGTLVLRAVSSGGGARRNSLFQLDWVPAPAAEPVPRHGWAELGAGSLDDLLAGDVLPPVVLVSVDDGPALAATSRVLELLRRWLADERHGDSTLVFVTRGDLAGAAVGGLVRSAQAEHPGRFLLVDLAPGQELPEAFPEGEPHLLVRDGTVHVPRLAPLSTPDEPAPAWDPGGTVLITGGTGGLGGLLARHLLERGQRRVVLAGRRGPAAESAGELLELGAEVVACDVADRDAVHALVAGIDDLTAVVHAAGVLDDGVVESLTPDRLAGVFAPKADAAWYLHEATAGRDLAGFVLYSSVAGVLGGQGQGNYAAANSYLDALAAHRRSLGLPAVSIAWGPWADLGMTGGTRPIAGLTPIGAAQGMAMFDTAVAAGQPRVVALRLSVGLRARTEVPPLFHGLLPPGRRAAAGDTETAAATLLDRLRGQDAAERDRVLSRLVTEYTAAVLGHSDAAAVDPEREFLEMGFDSLLSVQLRNKLSETVGLRLPTTAIFDHQTPARLARWLRDQLAGKLGDPAGDGGDTISRMFVDGLRDGKPTEALAMLKAVAALRPTFENPAELAELPAAVTLADGAASPQLICISSPVVVGGAHQYVRLAERFQGSRKVVALPLPGFVTGERLPATADAATRVMAESILEASDGEPFVLLGQSTAGVIAIAAAGMLEHHWGVRPEGIALLDTLSLRHSATDGTDYVAMFQDVMTEFRDHHMVVDSARLLAMALWLNRLPDMPSYPTTAPKILLRCGGSAEPTPEQRELLAEGDLVRAAEGDHFSVTQEFAGQTAAQLEDWLRGGR</sequence>
<dbReference type="Gene3D" id="3.40.50.720">
    <property type="entry name" value="NAD(P)-binding Rossmann-like Domain"/>
    <property type="match status" value="1"/>
</dbReference>
<feature type="region of interest" description="C-terminal hotdog fold" evidence="9">
    <location>
        <begin position="1004"/>
        <end position="1140"/>
    </location>
</feature>
<evidence type="ECO:0000256" key="9">
    <source>
        <dbReference type="PROSITE-ProRule" id="PRU01363"/>
    </source>
</evidence>
<dbReference type="PROSITE" id="PS52019">
    <property type="entry name" value="PKS_MFAS_DH"/>
    <property type="match status" value="1"/>
</dbReference>
<dbReference type="Pfam" id="PF21089">
    <property type="entry name" value="PKS_DH_N"/>
    <property type="match status" value="1"/>
</dbReference>
<dbReference type="CDD" id="cd00833">
    <property type="entry name" value="PKS"/>
    <property type="match status" value="1"/>
</dbReference>
<dbReference type="InterPro" id="IPR016039">
    <property type="entry name" value="Thiolase-like"/>
</dbReference>
<dbReference type="PROSITE" id="PS00012">
    <property type="entry name" value="PHOSPHOPANTETHEINE"/>
    <property type="match status" value="1"/>
</dbReference>
<keyword evidence="3" id="KW-0596">Phosphopantetheine</keyword>
<dbReference type="SUPFAM" id="SSF51735">
    <property type="entry name" value="NAD(P)-binding Rossmann-fold domains"/>
    <property type="match status" value="2"/>
</dbReference>
<dbReference type="InterPro" id="IPR057326">
    <property type="entry name" value="KR_dom"/>
</dbReference>
<dbReference type="InterPro" id="IPR049552">
    <property type="entry name" value="PKS_DH_N"/>
</dbReference>
<dbReference type="SMART" id="SM00826">
    <property type="entry name" value="PKS_DH"/>
    <property type="match status" value="1"/>
</dbReference>
<evidence type="ECO:0000256" key="4">
    <source>
        <dbReference type="ARBA" id="ARBA00022553"/>
    </source>
</evidence>
<evidence type="ECO:0000259" key="11">
    <source>
        <dbReference type="PROSITE" id="PS52004"/>
    </source>
</evidence>
<organism evidence="13 14">
    <name type="scientific">Amycolatopsis suaedae</name>
    <dbReference type="NCBI Taxonomy" id="2510978"/>
    <lineage>
        <taxon>Bacteria</taxon>
        <taxon>Bacillati</taxon>
        <taxon>Actinomycetota</taxon>
        <taxon>Actinomycetes</taxon>
        <taxon>Pseudonocardiales</taxon>
        <taxon>Pseudonocardiaceae</taxon>
        <taxon>Amycolatopsis</taxon>
    </lineage>
</organism>
<dbReference type="InterPro" id="IPR032821">
    <property type="entry name" value="PKS_assoc"/>
</dbReference>
<dbReference type="Pfam" id="PF08990">
    <property type="entry name" value="Docking"/>
    <property type="match status" value="1"/>
</dbReference>
<dbReference type="GO" id="GO:0031177">
    <property type="term" value="F:phosphopantetheine binding"/>
    <property type="evidence" value="ECO:0007669"/>
    <property type="project" value="InterPro"/>
</dbReference>
<dbReference type="Gene3D" id="1.10.1200.10">
    <property type="entry name" value="ACP-like"/>
    <property type="match status" value="1"/>
</dbReference>
<dbReference type="SUPFAM" id="SSF53474">
    <property type="entry name" value="alpha/beta-Hydrolases"/>
    <property type="match status" value="1"/>
</dbReference>
<dbReference type="SMART" id="SM00825">
    <property type="entry name" value="PKS_KS"/>
    <property type="match status" value="1"/>
</dbReference>
<feature type="domain" description="Ketosynthase family 3 (KS3)" evidence="11">
    <location>
        <begin position="33"/>
        <end position="454"/>
    </location>
</feature>
<evidence type="ECO:0000256" key="2">
    <source>
        <dbReference type="ARBA" id="ARBA00004792"/>
    </source>
</evidence>
<protein>
    <submittedName>
        <fullName evidence="13">SDR family NAD(P)-dependent oxidoreductase</fullName>
    </submittedName>
</protein>
<dbReference type="Pfam" id="PF22953">
    <property type="entry name" value="SpnB_Rossmann"/>
    <property type="match status" value="1"/>
</dbReference>
<evidence type="ECO:0000256" key="6">
    <source>
        <dbReference type="ARBA" id="ARBA00023194"/>
    </source>
</evidence>
<dbReference type="PANTHER" id="PTHR43775">
    <property type="entry name" value="FATTY ACID SYNTHASE"/>
    <property type="match status" value="1"/>
</dbReference>
<evidence type="ECO:0000256" key="1">
    <source>
        <dbReference type="ARBA" id="ARBA00001957"/>
    </source>
</evidence>